<evidence type="ECO:0000256" key="12">
    <source>
        <dbReference type="SAM" id="MobiDB-lite"/>
    </source>
</evidence>
<dbReference type="InterPro" id="IPR001356">
    <property type="entry name" value="HD"/>
</dbReference>
<dbReference type="PROSITE" id="PS50071">
    <property type="entry name" value="HOMEOBOX_2"/>
    <property type="match status" value="1"/>
</dbReference>
<evidence type="ECO:0000313" key="15">
    <source>
        <dbReference type="Proteomes" id="UP000694395"/>
    </source>
</evidence>
<reference evidence="14" key="2">
    <citation type="submission" date="2025-08" db="UniProtKB">
        <authorList>
            <consortium name="Ensembl"/>
        </authorList>
    </citation>
    <scope>IDENTIFICATION</scope>
</reference>
<comment type="subcellular location">
    <subcellularLocation>
        <location evidence="2 10 11">Nucleus</location>
    </subcellularLocation>
</comment>
<evidence type="ECO:0000256" key="8">
    <source>
        <dbReference type="ARBA" id="ARBA00023163"/>
    </source>
</evidence>
<dbReference type="CDD" id="cd00086">
    <property type="entry name" value="homeodomain"/>
    <property type="match status" value="1"/>
</dbReference>
<keyword evidence="8" id="KW-0804">Transcription</keyword>
<dbReference type="SMART" id="SM00389">
    <property type="entry name" value="HOX"/>
    <property type="match status" value="1"/>
</dbReference>
<keyword evidence="6 10" id="KW-0238">DNA-binding</keyword>
<feature type="region of interest" description="Disordered" evidence="12">
    <location>
        <begin position="42"/>
        <end position="61"/>
    </location>
</feature>
<dbReference type="GO" id="GO:0009952">
    <property type="term" value="P:anterior/posterior pattern specification"/>
    <property type="evidence" value="ECO:0007669"/>
    <property type="project" value="TreeGrafter"/>
</dbReference>
<keyword evidence="9 10" id="KW-0539">Nucleus</keyword>
<keyword evidence="4" id="KW-0217">Developmental protein</keyword>
<feature type="domain" description="Homeobox" evidence="13">
    <location>
        <begin position="101"/>
        <end position="142"/>
    </location>
</feature>
<evidence type="ECO:0000256" key="5">
    <source>
        <dbReference type="ARBA" id="ARBA00023015"/>
    </source>
</evidence>
<dbReference type="InterPro" id="IPR001827">
    <property type="entry name" value="Homeobox_Antennapedia_CS"/>
</dbReference>
<sequence>MVYQYTNTTKILASFLTHAIKPLAHLESQSNLKDFDCSSQLNGNNKSQHSQHPKECDPNSNSTFTKSIFPWMKESTRQICKKNNRDKPVKVYGCAQLVELEAFHLNRFMCQLRRVEMPNQINLKERQIKIWFQNLRSSPEALTSLGYINAMGDDDVDYDAVSPPSLKLQYLQQKYYVSAPVYSNSMKTKQKKTNTTPEYAPCSMQDKDSNINLHCDPNTSYLLGHNYSQERIKHALKLTHYLMESKLQVVLLNFFVVAQRHITRNIQMHAAPAGY</sequence>
<comment type="similarity">
    <text evidence="3">Belongs to the Antp homeobox family.</text>
</comment>
<dbReference type="InterPro" id="IPR050296">
    <property type="entry name" value="Antp_homeobox"/>
</dbReference>
<proteinExistence type="inferred from homology"/>
<evidence type="ECO:0000313" key="14">
    <source>
        <dbReference type="Ensembl" id="ENSOMYP00000063260.2"/>
    </source>
</evidence>
<dbReference type="Gene3D" id="1.10.10.60">
    <property type="entry name" value="Homeodomain-like"/>
    <property type="match status" value="1"/>
</dbReference>
<evidence type="ECO:0000256" key="3">
    <source>
        <dbReference type="ARBA" id="ARBA00009107"/>
    </source>
</evidence>
<evidence type="ECO:0000256" key="9">
    <source>
        <dbReference type="ARBA" id="ARBA00023242"/>
    </source>
</evidence>
<dbReference type="Ensembl" id="ENSOMYT00000068873.2">
    <property type="protein sequence ID" value="ENSOMYP00000063260.2"/>
    <property type="gene ID" value="ENSOMYG00000029271.2"/>
</dbReference>
<dbReference type="AlphaFoldDB" id="A0A8C7SCF6"/>
<organism evidence="14 15">
    <name type="scientific">Oncorhynchus mykiss</name>
    <name type="common">Rainbow trout</name>
    <name type="synonym">Salmo gairdneri</name>
    <dbReference type="NCBI Taxonomy" id="8022"/>
    <lineage>
        <taxon>Eukaryota</taxon>
        <taxon>Metazoa</taxon>
        <taxon>Chordata</taxon>
        <taxon>Craniata</taxon>
        <taxon>Vertebrata</taxon>
        <taxon>Euteleostomi</taxon>
        <taxon>Actinopterygii</taxon>
        <taxon>Neopterygii</taxon>
        <taxon>Teleostei</taxon>
        <taxon>Protacanthopterygii</taxon>
        <taxon>Salmoniformes</taxon>
        <taxon>Salmonidae</taxon>
        <taxon>Salmoninae</taxon>
        <taxon>Oncorhynchus</taxon>
    </lineage>
</organism>
<dbReference type="SUPFAM" id="SSF46689">
    <property type="entry name" value="Homeodomain-like"/>
    <property type="match status" value="1"/>
</dbReference>
<evidence type="ECO:0000256" key="6">
    <source>
        <dbReference type="ARBA" id="ARBA00023125"/>
    </source>
</evidence>
<reference evidence="14" key="1">
    <citation type="submission" date="2020-07" db="EMBL/GenBank/DDBJ databases">
        <title>A long reads based de novo assembly of the rainbow trout Arlee double haploid line genome.</title>
        <authorList>
            <person name="Gao G."/>
            <person name="Palti Y."/>
        </authorList>
    </citation>
    <scope>NUCLEOTIDE SEQUENCE [LARGE SCALE GENOMIC DNA]</scope>
</reference>
<evidence type="ECO:0000256" key="10">
    <source>
        <dbReference type="PROSITE-ProRule" id="PRU00108"/>
    </source>
</evidence>
<evidence type="ECO:0000259" key="13">
    <source>
        <dbReference type="PROSITE" id="PS50071"/>
    </source>
</evidence>
<dbReference type="InterPro" id="IPR009057">
    <property type="entry name" value="Homeodomain-like_sf"/>
</dbReference>
<evidence type="ECO:0000256" key="7">
    <source>
        <dbReference type="ARBA" id="ARBA00023155"/>
    </source>
</evidence>
<accession>A0A8C7SCF6</accession>
<keyword evidence="15" id="KW-1185">Reference proteome</keyword>
<name>A0A8C7SCF6_ONCMY</name>
<dbReference type="PANTHER" id="PTHR45659:SF4">
    <property type="entry name" value="HOMEOBOX PROTEIN ABDOMINAL-A"/>
    <property type="match status" value="1"/>
</dbReference>
<dbReference type="Pfam" id="PF00046">
    <property type="entry name" value="Homeodomain"/>
    <property type="match status" value="1"/>
</dbReference>
<dbReference type="Proteomes" id="UP000694395">
    <property type="component" value="Chromosome 20"/>
</dbReference>
<evidence type="ECO:0000256" key="2">
    <source>
        <dbReference type="ARBA" id="ARBA00004123"/>
    </source>
</evidence>
<feature type="DNA-binding region" description="Homeobox" evidence="10">
    <location>
        <begin position="103"/>
        <end position="143"/>
    </location>
</feature>
<dbReference type="PANTHER" id="PTHR45659">
    <property type="entry name" value="HOMEOBOX PROTEIN HOX"/>
    <property type="match status" value="1"/>
</dbReference>
<dbReference type="PROSITE" id="PS00032">
    <property type="entry name" value="ANTENNAPEDIA"/>
    <property type="match status" value="1"/>
</dbReference>
<evidence type="ECO:0000256" key="11">
    <source>
        <dbReference type="RuleBase" id="RU000682"/>
    </source>
</evidence>
<dbReference type="GeneTree" id="ENSGT00940000159774"/>
<protein>
    <recommendedName>
        <fullName evidence="13">Homeobox domain-containing protein</fullName>
    </recommendedName>
</protein>
<reference evidence="14" key="3">
    <citation type="submission" date="2025-09" db="UniProtKB">
        <authorList>
            <consortium name="Ensembl"/>
        </authorList>
    </citation>
    <scope>IDENTIFICATION</scope>
</reference>
<comment type="function">
    <text evidence="1">Sequence-specific transcription factor which is part of a developmental regulatory system that provides cells with specific positional identities on the anterior-posterior axis.</text>
</comment>
<dbReference type="GO" id="GO:0005634">
    <property type="term" value="C:nucleus"/>
    <property type="evidence" value="ECO:0007669"/>
    <property type="project" value="UniProtKB-SubCell"/>
</dbReference>
<dbReference type="GO" id="GO:0000981">
    <property type="term" value="F:DNA-binding transcription factor activity, RNA polymerase II-specific"/>
    <property type="evidence" value="ECO:0007669"/>
    <property type="project" value="TreeGrafter"/>
</dbReference>
<keyword evidence="5" id="KW-0805">Transcription regulation</keyword>
<evidence type="ECO:0000256" key="4">
    <source>
        <dbReference type="ARBA" id="ARBA00022473"/>
    </source>
</evidence>
<dbReference type="GO" id="GO:0000978">
    <property type="term" value="F:RNA polymerase II cis-regulatory region sequence-specific DNA binding"/>
    <property type="evidence" value="ECO:0007669"/>
    <property type="project" value="TreeGrafter"/>
</dbReference>
<keyword evidence="7 10" id="KW-0371">Homeobox</keyword>
<evidence type="ECO:0000256" key="1">
    <source>
        <dbReference type="ARBA" id="ARBA00003263"/>
    </source>
</evidence>